<protein>
    <recommendedName>
        <fullName evidence="2">Thioesterase domain-containing protein</fullName>
    </recommendedName>
</protein>
<dbReference type="Pfam" id="PF00975">
    <property type="entry name" value="Thioesterase"/>
    <property type="match status" value="1"/>
</dbReference>
<dbReference type="InterPro" id="IPR029058">
    <property type="entry name" value="AB_hydrolase_fold"/>
</dbReference>
<dbReference type="AlphaFoldDB" id="A0A1J0VVU6"/>
<dbReference type="OrthoDB" id="2472181at2"/>
<feature type="compositionally biased region" description="Pro residues" evidence="1">
    <location>
        <begin position="179"/>
        <end position="196"/>
    </location>
</feature>
<feature type="domain" description="Thioesterase" evidence="2">
    <location>
        <begin position="62"/>
        <end position="152"/>
    </location>
</feature>
<evidence type="ECO:0000256" key="1">
    <source>
        <dbReference type="SAM" id="MobiDB-lite"/>
    </source>
</evidence>
<organism evidence="3 4">
    <name type="scientific">Nocardia mangyaensis</name>
    <dbReference type="NCBI Taxonomy" id="2213200"/>
    <lineage>
        <taxon>Bacteria</taxon>
        <taxon>Bacillati</taxon>
        <taxon>Actinomycetota</taxon>
        <taxon>Actinomycetes</taxon>
        <taxon>Mycobacteriales</taxon>
        <taxon>Nocardiaceae</taxon>
        <taxon>Nocardia</taxon>
    </lineage>
</organism>
<gene>
    <name evidence="3" type="ORF">BOX37_21420</name>
</gene>
<dbReference type="InterPro" id="IPR001031">
    <property type="entry name" value="Thioesterase"/>
</dbReference>
<evidence type="ECO:0000259" key="2">
    <source>
        <dbReference type="Pfam" id="PF00975"/>
    </source>
</evidence>
<name>A0A1J0VVU6_9NOCA</name>
<dbReference type="KEGG" id="nsl:BOX37_21420"/>
<evidence type="ECO:0000313" key="4">
    <source>
        <dbReference type="Proteomes" id="UP000183810"/>
    </source>
</evidence>
<dbReference type="Proteomes" id="UP000183810">
    <property type="component" value="Chromosome"/>
</dbReference>
<dbReference type="Gene3D" id="3.40.50.1820">
    <property type="entry name" value="alpha/beta hydrolase"/>
    <property type="match status" value="1"/>
</dbReference>
<dbReference type="SUPFAM" id="SSF53474">
    <property type="entry name" value="alpha/beta-Hydrolases"/>
    <property type="match status" value="1"/>
</dbReference>
<dbReference type="EMBL" id="CP018082">
    <property type="protein sequence ID" value="APE36063.1"/>
    <property type="molecule type" value="Genomic_DNA"/>
</dbReference>
<feature type="compositionally biased region" description="Basic and acidic residues" evidence="1">
    <location>
        <begin position="20"/>
        <end position="33"/>
    </location>
</feature>
<keyword evidence="4" id="KW-1185">Reference proteome</keyword>
<sequence length="334" mass="34280">MPIHDDADGTPPMACGFAPDRPEDCPAVDHDRSSAVPGPTDDRPASATVVPIRPLGTTVDGPPLFCFPGEAVLAWSFAALVHHLDPRVPIYGVQTSAPAPTIAAYASRHLAEIRRLAPHGPYQLLGWSVGGLIAHEVAARLRTAGEQVTVVLLATELSAPGPPDLAPIAPEGAERMPTPRRPTGPGPATPPRPATTPGPDFVERFAAVLGIDAAITHRSAAAAAVLAAPWTDALGLTAADLDRLGEASTAIARAGAGHRPSILSGDLTLCVPGRAPDGTDRPDPGVDVRSWRPYVAGTVTGVVLDAGSGELIDPELMPDIAGIIAAVSAPRQNP</sequence>
<feature type="region of interest" description="Disordered" evidence="1">
    <location>
        <begin position="162"/>
        <end position="200"/>
    </location>
</feature>
<feature type="region of interest" description="Disordered" evidence="1">
    <location>
        <begin position="1"/>
        <end position="47"/>
    </location>
</feature>
<proteinExistence type="predicted"/>
<accession>A0A1J0VVU6</accession>
<dbReference type="RefSeq" id="WP_071929252.1">
    <property type="nucleotide sequence ID" value="NZ_CP018082.1"/>
</dbReference>
<reference evidence="3" key="1">
    <citation type="submission" date="2016-11" db="EMBL/GenBank/DDBJ databases">
        <authorList>
            <person name="Jaros S."/>
            <person name="Januszkiewicz K."/>
            <person name="Wedrychowicz H."/>
        </authorList>
    </citation>
    <scope>NUCLEOTIDE SEQUENCE [LARGE SCALE GENOMIC DNA]</scope>
    <source>
        <strain evidence="3">Y48</strain>
    </source>
</reference>
<evidence type="ECO:0000313" key="3">
    <source>
        <dbReference type="EMBL" id="APE36063.1"/>
    </source>
</evidence>